<evidence type="ECO:0000313" key="8">
    <source>
        <dbReference type="Proteomes" id="UP001302812"/>
    </source>
</evidence>
<dbReference type="CDD" id="cd00067">
    <property type="entry name" value="GAL4"/>
    <property type="match status" value="1"/>
</dbReference>
<feature type="compositionally biased region" description="Basic residues" evidence="5">
    <location>
        <begin position="383"/>
        <end position="397"/>
    </location>
</feature>
<keyword evidence="4" id="KW-0539">Nucleus</keyword>
<reference evidence="7" key="1">
    <citation type="journal article" date="2023" name="Mol. Phylogenet. Evol.">
        <title>Genome-scale phylogeny and comparative genomics of the fungal order Sordariales.</title>
        <authorList>
            <person name="Hensen N."/>
            <person name="Bonometti L."/>
            <person name="Westerberg I."/>
            <person name="Brannstrom I.O."/>
            <person name="Guillou S."/>
            <person name="Cros-Aarteil S."/>
            <person name="Calhoun S."/>
            <person name="Haridas S."/>
            <person name="Kuo A."/>
            <person name="Mondo S."/>
            <person name="Pangilinan J."/>
            <person name="Riley R."/>
            <person name="LaButti K."/>
            <person name="Andreopoulos B."/>
            <person name="Lipzen A."/>
            <person name="Chen C."/>
            <person name="Yan M."/>
            <person name="Daum C."/>
            <person name="Ng V."/>
            <person name="Clum A."/>
            <person name="Steindorff A."/>
            <person name="Ohm R.A."/>
            <person name="Martin F."/>
            <person name="Silar P."/>
            <person name="Natvig D.O."/>
            <person name="Lalanne C."/>
            <person name="Gautier V."/>
            <person name="Ament-Velasquez S.L."/>
            <person name="Kruys A."/>
            <person name="Hutchinson M.I."/>
            <person name="Powell A.J."/>
            <person name="Barry K."/>
            <person name="Miller A.N."/>
            <person name="Grigoriev I.V."/>
            <person name="Debuchy R."/>
            <person name="Gladieux P."/>
            <person name="Hiltunen Thoren M."/>
            <person name="Johannesson H."/>
        </authorList>
    </citation>
    <scope>NUCLEOTIDE SEQUENCE</scope>
    <source>
        <strain evidence="7">CBS 508.74</strain>
    </source>
</reference>
<evidence type="ECO:0000256" key="3">
    <source>
        <dbReference type="ARBA" id="ARBA00023125"/>
    </source>
</evidence>
<keyword evidence="3" id="KW-0238">DNA-binding</keyword>
<reference evidence="7" key="2">
    <citation type="submission" date="2023-05" db="EMBL/GenBank/DDBJ databases">
        <authorList>
            <consortium name="Lawrence Berkeley National Laboratory"/>
            <person name="Steindorff A."/>
            <person name="Hensen N."/>
            <person name="Bonometti L."/>
            <person name="Westerberg I."/>
            <person name="Brannstrom I.O."/>
            <person name="Guillou S."/>
            <person name="Cros-Aarteil S."/>
            <person name="Calhoun S."/>
            <person name="Haridas S."/>
            <person name="Kuo A."/>
            <person name="Mondo S."/>
            <person name="Pangilinan J."/>
            <person name="Riley R."/>
            <person name="Labutti K."/>
            <person name="Andreopoulos B."/>
            <person name="Lipzen A."/>
            <person name="Chen C."/>
            <person name="Yanf M."/>
            <person name="Daum C."/>
            <person name="Ng V."/>
            <person name="Clum A."/>
            <person name="Ohm R."/>
            <person name="Martin F."/>
            <person name="Silar P."/>
            <person name="Natvig D."/>
            <person name="Lalanne C."/>
            <person name="Gautier V."/>
            <person name="Ament-Velasquez S.L."/>
            <person name="Kruys A."/>
            <person name="Hutchinson M.I."/>
            <person name="Powell A.J."/>
            <person name="Barry K."/>
            <person name="Miller A.N."/>
            <person name="Grigoriev I.V."/>
            <person name="Debuchy R."/>
            <person name="Gladieux P."/>
            <person name="Thoren M.H."/>
            <person name="Johannesson H."/>
        </authorList>
    </citation>
    <scope>NUCLEOTIDE SEQUENCE</scope>
    <source>
        <strain evidence="7">CBS 508.74</strain>
    </source>
</reference>
<accession>A0AAN6TFF5</accession>
<evidence type="ECO:0000256" key="2">
    <source>
        <dbReference type="ARBA" id="ARBA00022723"/>
    </source>
</evidence>
<dbReference type="PANTHER" id="PTHR46910:SF3">
    <property type="entry name" value="HALOTOLERANCE PROTEIN 9-RELATED"/>
    <property type="match status" value="1"/>
</dbReference>
<protein>
    <recommendedName>
        <fullName evidence="6">Zn(2)-C6 fungal-type domain-containing protein</fullName>
    </recommendedName>
</protein>
<feature type="region of interest" description="Disordered" evidence="5">
    <location>
        <begin position="221"/>
        <end position="256"/>
    </location>
</feature>
<feature type="region of interest" description="Disordered" evidence="5">
    <location>
        <begin position="277"/>
        <end position="424"/>
    </location>
</feature>
<dbReference type="PANTHER" id="PTHR46910">
    <property type="entry name" value="TRANSCRIPTION FACTOR PDR1"/>
    <property type="match status" value="1"/>
</dbReference>
<feature type="compositionally biased region" description="Low complexity" evidence="5">
    <location>
        <begin position="285"/>
        <end position="298"/>
    </location>
</feature>
<evidence type="ECO:0000313" key="7">
    <source>
        <dbReference type="EMBL" id="KAK4113413.1"/>
    </source>
</evidence>
<feature type="domain" description="Zn(2)-C6 fungal-type" evidence="6">
    <location>
        <begin position="20"/>
        <end position="54"/>
    </location>
</feature>
<dbReference type="GO" id="GO:0008270">
    <property type="term" value="F:zinc ion binding"/>
    <property type="evidence" value="ECO:0007669"/>
    <property type="project" value="InterPro"/>
</dbReference>
<name>A0AAN6TFF5_9PEZI</name>
<gene>
    <name evidence="7" type="ORF">N656DRAFT_767753</name>
</gene>
<dbReference type="Gene3D" id="4.10.240.10">
    <property type="entry name" value="Zn(2)-C6 fungal-type DNA-binding domain"/>
    <property type="match status" value="1"/>
</dbReference>
<feature type="compositionally biased region" description="Low complexity" evidence="5">
    <location>
        <begin position="221"/>
        <end position="232"/>
    </location>
</feature>
<dbReference type="InterPro" id="IPR050987">
    <property type="entry name" value="AtrR-like"/>
</dbReference>
<organism evidence="7 8">
    <name type="scientific">Canariomyces notabilis</name>
    <dbReference type="NCBI Taxonomy" id="2074819"/>
    <lineage>
        <taxon>Eukaryota</taxon>
        <taxon>Fungi</taxon>
        <taxon>Dikarya</taxon>
        <taxon>Ascomycota</taxon>
        <taxon>Pezizomycotina</taxon>
        <taxon>Sordariomycetes</taxon>
        <taxon>Sordariomycetidae</taxon>
        <taxon>Sordariales</taxon>
        <taxon>Chaetomiaceae</taxon>
        <taxon>Canariomyces</taxon>
    </lineage>
</organism>
<dbReference type="GO" id="GO:0005634">
    <property type="term" value="C:nucleus"/>
    <property type="evidence" value="ECO:0007669"/>
    <property type="project" value="UniProtKB-SubCell"/>
</dbReference>
<dbReference type="EMBL" id="MU853339">
    <property type="protein sequence ID" value="KAK4113413.1"/>
    <property type="molecule type" value="Genomic_DNA"/>
</dbReference>
<sequence>MTDHQLDSDSTPQRKRIAVACGRCRKRKIRCSGDTGQGQPCSNCKNAGVEPCQFLRVLSREAPMRNDPGNFTYSVSDARLYANRTPVGSSIHYGQDVPTLGSSDVFASYRGGSTYSYTPASKPYYPGMPAYGAPYGDELDFPLGVPPQPVLGQEPVGILPGHWGSGARAKQPSFSSMYMDTDGPYSGYSSTSLVARPTHPAGADAANFSFSGVAASLPLPSTSASSSDRLLPNPAGRPSTLIYPPPIKSTTSAASTPTASTLADVATAAGYAGGFEPTGLPYPPSTTSSLSGHHSPSSRTTSDGYSSADAIFGEPQDRSSLQSQAPPAAFDLASYTSSQSQTSRRGHEGGSYGAGPGGDHHPSQNMAAAAAGYLSDPSTSNSHTHRHAGHSHSHRHVGTPDRTSSGTTVTGHAEDPQSAVAGSH</sequence>
<comment type="caution">
    <text evidence="7">The sequence shown here is derived from an EMBL/GenBank/DDBJ whole genome shotgun (WGS) entry which is preliminary data.</text>
</comment>
<keyword evidence="8" id="KW-1185">Reference proteome</keyword>
<dbReference type="Proteomes" id="UP001302812">
    <property type="component" value="Unassembled WGS sequence"/>
</dbReference>
<comment type="subcellular location">
    <subcellularLocation>
        <location evidence="1">Nucleus</location>
    </subcellularLocation>
</comment>
<dbReference type="GO" id="GO:0000981">
    <property type="term" value="F:DNA-binding transcription factor activity, RNA polymerase II-specific"/>
    <property type="evidence" value="ECO:0007669"/>
    <property type="project" value="InterPro"/>
</dbReference>
<dbReference type="RefSeq" id="XP_064670983.1">
    <property type="nucleotide sequence ID" value="XM_064813576.1"/>
</dbReference>
<evidence type="ECO:0000259" key="6">
    <source>
        <dbReference type="PROSITE" id="PS50048"/>
    </source>
</evidence>
<dbReference type="GO" id="GO:0003677">
    <property type="term" value="F:DNA binding"/>
    <property type="evidence" value="ECO:0007669"/>
    <property type="project" value="UniProtKB-KW"/>
</dbReference>
<dbReference type="InterPro" id="IPR036864">
    <property type="entry name" value="Zn2-C6_fun-type_DNA-bd_sf"/>
</dbReference>
<dbReference type="PROSITE" id="PS00463">
    <property type="entry name" value="ZN2_CY6_FUNGAL_1"/>
    <property type="match status" value="1"/>
</dbReference>
<proteinExistence type="predicted"/>
<dbReference type="Pfam" id="PF00172">
    <property type="entry name" value="Zn_clus"/>
    <property type="match status" value="1"/>
</dbReference>
<dbReference type="GeneID" id="89937701"/>
<evidence type="ECO:0000256" key="1">
    <source>
        <dbReference type="ARBA" id="ARBA00004123"/>
    </source>
</evidence>
<keyword evidence="2" id="KW-0479">Metal-binding</keyword>
<dbReference type="PROSITE" id="PS50048">
    <property type="entry name" value="ZN2_CY6_FUNGAL_2"/>
    <property type="match status" value="1"/>
</dbReference>
<evidence type="ECO:0000256" key="5">
    <source>
        <dbReference type="SAM" id="MobiDB-lite"/>
    </source>
</evidence>
<dbReference type="SUPFAM" id="SSF57701">
    <property type="entry name" value="Zn2/Cys6 DNA-binding domain"/>
    <property type="match status" value="1"/>
</dbReference>
<feature type="compositionally biased region" description="Polar residues" evidence="5">
    <location>
        <begin position="401"/>
        <end position="410"/>
    </location>
</feature>
<dbReference type="InterPro" id="IPR001138">
    <property type="entry name" value="Zn2Cys6_DnaBD"/>
</dbReference>
<evidence type="ECO:0000256" key="4">
    <source>
        <dbReference type="ARBA" id="ARBA00023242"/>
    </source>
</evidence>
<dbReference type="SMART" id="SM00066">
    <property type="entry name" value="GAL4"/>
    <property type="match status" value="1"/>
</dbReference>
<dbReference type="AlphaFoldDB" id="A0AAN6TFF5"/>